<proteinExistence type="predicted"/>
<protein>
    <submittedName>
        <fullName evidence="2">Uncharacterized protein</fullName>
    </submittedName>
</protein>
<keyword evidence="1" id="KW-0812">Transmembrane</keyword>
<evidence type="ECO:0000256" key="1">
    <source>
        <dbReference type="SAM" id="Phobius"/>
    </source>
</evidence>
<organism evidence="2 3">
    <name type="scientific">Geodermatophilus dictyosporus</name>
    <dbReference type="NCBI Taxonomy" id="1523247"/>
    <lineage>
        <taxon>Bacteria</taxon>
        <taxon>Bacillati</taxon>
        <taxon>Actinomycetota</taxon>
        <taxon>Actinomycetes</taxon>
        <taxon>Geodermatophilales</taxon>
        <taxon>Geodermatophilaceae</taxon>
        <taxon>Geodermatophilus</taxon>
    </lineage>
</organism>
<sequence>MTAVETRVGHEWRIVAPWWHWPLLDGHPAPGPADARRAVRVSAPVLQKYDGPDLVNTFLADPQRRLDFLDDTDRVATVTAAGIGALPTRAVSGGTRKLYLASHHRHYLVVCSLHCDAAGFPHARRDDVCEAGFVVRRRKGSIPGGPGGPAARALREWAVVRRKRRAVEQRLRTAGPLRQVALERRLTALTATEDAALCAVQAHAVAARAAGPIRELHGWVPVGVDGGGAPGPMSDGGGPRIPLTGVGCWVPVEEMPAELTEATFPLTALVPDRTRPDHDATGQTLYFGVVPTGSSDVEPGGAARFDDEQEYEIRCFCRRHRPECPRESTHCSCPVTWSEPTEHYRLAGHFDLEGTANRPVTVQLPDLRQLQADALRLGPGGAGGVRFSSPPGSELAFTTDDLTASRSPSAMGNAGFQICSFAIPLITIVAFFVLQLFLPIVVFVFQLWFLLVLRFCLPPDAEVTGGLLADFEALGGGLDIDAGVAASVVARPTFRAALATLLGGSRPGGKRLDLELTNAVSRPPPDTLDTRSLAVIARGALAQVPPPDTPRPFARRVTRAEVVQP</sequence>
<dbReference type="RefSeq" id="WP_091107208.1">
    <property type="nucleotide sequence ID" value="NZ_FOWQ01000001.1"/>
</dbReference>
<feature type="transmembrane region" description="Helical" evidence="1">
    <location>
        <begin position="421"/>
        <end position="445"/>
    </location>
</feature>
<name>A0A1I5JPJ8_9ACTN</name>
<keyword evidence="1" id="KW-1133">Transmembrane helix</keyword>
<reference evidence="3" key="1">
    <citation type="submission" date="2016-10" db="EMBL/GenBank/DDBJ databases">
        <authorList>
            <person name="Varghese N."/>
            <person name="Submissions S."/>
        </authorList>
    </citation>
    <scope>NUCLEOTIDE SEQUENCE [LARGE SCALE GENOMIC DNA]</scope>
    <source>
        <strain evidence="3">DSM 44208</strain>
    </source>
</reference>
<keyword evidence="1" id="KW-0472">Membrane</keyword>
<dbReference type="EMBL" id="FOWQ01000001">
    <property type="protein sequence ID" value="SFO74744.1"/>
    <property type="molecule type" value="Genomic_DNA"/>
</dbReference>
<evidence type="ECO:0000313" key="3">
    <source>
        <dbReference type="Proteomes" id="UP000198857"/>
    </source>
</evidence>
<dbReference type="OrthoDB" id="136948at2"/>
<evidence type="ECO:0000313" key="2">
    <source>
        <dbReference type="EMBL" id="SFO74744.1"/>
    </source>
</evidence>
<dbReference type="Proteomes" id="UP000198857">
    <property type="component" value="Unassembled WGS sequence"/>
</dbReference>
<gene>
    <name evidence="2" type="ORF">SAMN05660464_0930</name>
</gene>
<accession>A0A1I5JPJ8</accession>
<dbReference type="STRING" id="1523247.SAMN05660464_0930"/>
<keyword evidence="3" id="KW-1185">Reference proteome</keyword>
<dbReference type="AlphaFoldDB" id="A0A1I5JPJ8"/>